<evidence type="ECO:0000256" key="2">
    <source>
        <dbReference type="ARBA" id="ARBA00023242"/>
    </source>
</evidence>
<feature type="compositionally biased region" description="Low complexity" evidence="3">
    <location>
        <begin position="346"/>
        <end position="356"/>
    </location>
</feature>
<dbReference type="Proteomes" id="UP000772434">
    <property type="component" value="Unassembled WGS sequence"/>
</dbReference>
<evidence type="ECO:0000259" key="4">
    <source>
        <dbReference type="Pfam" id="PF07808"/>
    </source>
</evidence>
<keyword evidence="2" id="KW-0539">Nucleus</keyword>
<organism evidence="5 6">
    <name type="scientific">Rhodocollybia butyracea</name>
    <dbReference type="NCBI Taxonomy" id="206335"/>
    <lineage>
        <taxon>Eukaryota</taxon>
        <taxon>Fungi</taxon>
        <taxon>Dikarya</taxon>
        <taxon>Basidiomycota</taxon>
        <taxon>Agaricomycotina</taxon>
        <taxon>Agaricomycetes</taxon>
        <taxon>Agaricomycetidae</taxon>
        <taxon>Agaricales</taxon>
        <taxon>Marasmiineae</taxon>
        <taxon>Omphalotaceae</taxon>
        <taxon>Rhodocollybia</taxon>
    </lineage>
</organism>
<reference evidence="5" key="1">
    <citation type="submission" date="2020-11" db="EMBL/GenBank/DDBJ databases">
        <authorList>
            <consortium name="DOE Joint Genome Institute"/>
            <person name="Ahrendt S."/>
            <person name="Riley R."/>
            <person name="Andreopoulos W."/>
            <person name="Labutti K."/>
            <person name="Pangilinan J."/>
            <person name="Ruiz-Duenas F.J."/>
            <person name="Barrasa J.M."/>
            <person name="Sanchez-Garcia M."/>
            <person name="Camarero S."/>
            <person name="Miyauchi S."/>
            <person name="Serrano A."/>
            <person name="Linde D."/>
            <person name="Babiker R."/>
            <person name="Drula E."/>
            <person name="Ayuso-Fernandez I."/>
            <person name="Pacheco R."/>
            <person name="Padilla G."/>
            <person name="Ferreira P."/>
            <person name="Barriuso J."/>
            <person name="Kellner H."/>
            <person name="Castanera R."/>
            <person name="Alfaro M."/>
            <person name="Ramirez L."/>
            <person name="Pisabarro A.G."/>
            <person name="Kuo A."/>
            <person name="Tritt A."/>
            <person name="Lipzen A."/>
            <person name="He G."/>
            <person name="Yan M."/>
            <person name="Ng V."/>
            <person name="Cullen D."/>
            <person name="Martin F."/>
            <person name="Rosso M.-N."/>
            <person name="Henrissat B."/>
            <person name="Hibbett D."/>
            <person name="Martinez A.T."/>
            <person name="Grigoriev I.V."/>
        </authorList>
    </citation>
    <scope>NUCLEOTIDE SEQUENCE</scope>
    <source>
        <strain evidence="5">AH 40177</strain>
    </source>
</reference>
<proteinExistence type="predicted"/>
<name>A0A9P5UCL8_9AGAR</name>
<dbReference type="OrthoDB" id="3366823at2759"/>
<feature type="compositionally biased region" description="Low complexity" evidence="3">
    <location>
        <begin position="1"/>
        <end position="20"/>
    </location>
</feature>
<keyword evidence="6" id="KW-1185">Reference proteome</keyword>
<feature type="region of interest" description="Disordered" evidence="3">
    <location>
        <begin position="1"/>
        <end position="52"/>
    </location>
</feature>
<dbReference type="GO" id="GO:0005634">
    <property type="term" value="C:nucleus"/>
    <property type="evidence" value="ECO:0007669"/>
    <property type="project" value="UniProtKB-SubCell"/>
</dbReference>
<protein>
    <submittedName>
        <fullName evidence="5">RED-like protein N-terminal region-domain-containing protein</fullName>
    </submittedName>
</protein>
<feature type="compositionally biased region" description="Basic and acidic residues" evidence="3">
    <location>
        <begin position="178"/>
        <end position="195"/>
    </location>
</feature>
<dbReference type="InterPro" id="IPR039896">
    <property type="entry name" value="Red-like"/>
</dbReference>
<feature type="region of interest" description="Disordered" evidence="3">
    <location>
        <begin position="166"/>
        <end position="450"/>
    </location>
</feature>
<feature type="domain" description="RED-like N-terminal" evidence="4">
    <location>
        <begin position="54"/>
        <end position="181"/>
    </location>
</feature>
<dbReference type="EMBL" id="JADNRY010000019">
    <property type="protein sequence ID" value="KAF9073308.1"/>
    <property type="molecule type" value="Genomic_DNA"/>
</dbReference>
<evidence type="ECO:0000313" key="6">
    <source>
        <dbReference type="Proteomes" id="UP000772434"/>
    </source>
</evidence>
<comment type="subcellular location">
    <subcellularLocation>
        <location evidence="1">Nucleus</location>
    </subcellularLocation>
</comment>
<comment type="caution">
    <text evidence="5">The sequence shown here is derived from an EMBL/GenBank/DDBJ whole genome shotgun (WGS) entry which is preliminary data.</text>
</comment>
<gene>
    <name evidence="5" type="ORF">BDP27DRAFT_1381817</name>
</gene>
<feature type="compositionally biased region" description="Acidic residues" evidence="3">
    <location>
        <begin position="364"/>
        <end position="373"/>
    </location>
</feature>
<dbReference type="AlphaFoldDB" id="A0A9P5UCL8"/>
<evidence type="ECO:0000256" key="3">
    <source>
        <dbReference type="SAM" id="MobiDB-lite"/>
    </source>
</evidence>
<evidence type="ECO:0000256" key="1">
    <source>
        <dbReference type="ARBA" id="ARBA00004123"/>
    </source>
</evidence>
<evidence type="ECO:0000313" key="5">
    <source>
        <dbReference type="EMBL" id="KAF9073308.1"/>
    </source>
</evidence>
<feature type="compositionally biased region" description="Basic residues" evidence="3">
    <location>
        <begin position="403"/>
        <end position="412"/>
    </location>
</feature>
<dbReference type="InterPro" id="IPR012916">
    <property type="entry name" value="RED_N"/>
</dbReference>
<feature type="compositionally biased region" description="Basic and acidic residues" evidence="3">
    <location>
        <begin position="420"/>
        <end position="450"/>
    </location>
</feature>
<feature type="compositionally biased region" description="Basic and acidic residues" evidence="3">
    <location>
        <begin position="231"/>
        <end position="257"/>
    </location>
</feature>
<dbReference type="Pfam" id="PF07808">
    <property type="entry name" value="RED_N"/>
    <property type="match status" value="1"/>
</dbReference>
<dbReference type="PANTHER" id="PTHR12765">
    <property type="entry name" value="RED PROTEIN IK FACTOR CYTOKINE IK"/>
    <property type="match status" value="1"/>
</dbReference>
<sequence>MDQDSFRQLLSSSSSTARTFQPRESLFTAKKNPSKASARKPSAISANEPAFKPRKVKKLDGKYRDRAAERRVGEGNDYAQVEAVLEEFEKRTADQDEDTVCLRLEHAPAHYLNYFIQVDEQRQYLGGDSEHTVLVKGLDMALLQQNKAKAAMATDEDDSLEQAYIQASSESSVPKKRTREEIIRELKEKRAKGDNEPSASVEDPELNKNKFKPIGFKPIGGQKEKKKKKAKGEGEGERKKKKRKIDDPKEETRKEVEPVAVLSASSSAVKSPPAPIPAEDEPAEISDIFADVDEYEGVDVGVDSDEESEMKAKEPESEEVLPSSLGPGRWFATDEQEETGETANESLLPVPVSSLLRPPPPPLEEGEASDDEEQPTRLVPLSGSAIPSIKELLAIDDAAGASGKKRNRKKKKKGEEGEDEGTKKKLDTEAKVERDYQRLKSYTEKRGAAS</sequence>
<accession>A0A9P5UCL8</accession>
<feature type="compositionally biased region" description="Acidic residues" evidence="3">
    <location>
        <begin position="278"/>
        <end position="308"/>
    </location>
</feature>
<feature type="compositionally biased region" description="Low complexity" evidence="3">
    <location>
        <begin position="258"/>
        <end position="271"/>
    </location>
</feature>